<dbReference type="HOGENOM" id="CLU_013105_0_0_11"/>
<dbReference type="InterPro" id="IPR029058">
    <property type="entry name" value="AB_hydrolase_fold"/>
</dbReference>
<accession>R4Z321</accession>
<name>R4Z321_9ACTN</name>
<dbReference type="Gene3D" id="2.60.120.260">
    <property type="entry name" value="Galactose-binding domain-like"/>
    <property type="match status" value="1"/>
</dbReference>
<evidence type="ECO:0000313" key="4">
    <source>
        <dbReference type="EMBL" id="CCM63686.1"/>
    </source>
</evidence>
<protein>
    <submittedName>
        <fullName evidence="4">Putative Peptidase S15</fullName>
    </submittedName>
</protein>
<dbReference type="Gene3D" id="3.40.50.1820">
    <property type="entry name" value="alpha/beta hydrolase"/>
    <property type="match status" value="1"/>
</dbReference>
<proteinExistence type="predicted"/>
<dbReference type="eggNOG" id="COG2936">
    <property type="taxonomic scope" value="Bacteria"/>
</dbReference>
<dbReference type="EMBL" id="CANL01000022">
    <property type="protein sequence ID" value="CCM63686.1"/>
    <property type="molecule type" value="Genomic_DNA"/>
</dbReference>
<sequence length="734" mass="80300">MASHPSLRPGVETLTITDAAPGTHLRVETVDGDPVVTLLADHAGNAHVTFIPDEHAVLADSDALQAAIRGGHTLEPGEYRVVAGDPGGATEPWVSNLVRVMAVDDHPHPSLYDQTLAEGFGYLSVRDDVLLSAMVRFPDENLYGPGPWPTVVEYSGYGPSDPDAPQPGTLLATLFGFAVVGVNIRGTGCSGGIFDVFSPAQAADGFDIIETVARQDFVLGGRVGMIGLSYPGIAQLYVAATRPPHLAAIAPQSVIDDLWRQQWPGGTYNSGFTRVWLAQRDAQTKQGGMAWDQARIDAGDEVARANQAVRTQNLDFESFGRALENFRPSMSPRRTADQVSRIEVPVFLTGSWHDEQTGSRFALMLNDFTSSPHTVFTLFNGHHPDGYSAPMIGRWFEFLNFHVAQRVPRFHDLVRAVAPSQFAEHFGATHELEQDRFTEWADDFEQARARYLAEPSVRILFESGTVHEVPGAPGARYEITANSFPPAGCRARRWYLGPGATLGDEVPSEDGADRYLDDPDAGAESYALTDDFDAFIQPTVPIEWTHFADEHTAAYQSEPLTEPVAVMGQGHVDLWMRPGTTDTSVQASLTEVRPDGQQVRMQAGWHRPVHRMEDGERSGDLTVDYTFLPEHRQPLVPGEWVRFRLPFMPLAHVVRPGSALRLTLSTPGRDHPFWRFDNPVEPGAGHDIGWGGARPSALVLPVLDGVEHPLEYPAADAQRGQPARPARPIANTAI</sequence>
<dbReference type="InterPro" id="IPR005674">
    <property type="entry name" value="CocE/Ser_esterase"/>
</dbReference>
<dbReference type="Pfam" id="PF08530">
    <property type="entry name" value="PepX_C"/>
    <property type="match status" value="1"/>
</dbReference>
<evidence type="ECO:0000256" key="2">
    <source>
        <dbReference type="SAM" id="MobiDB-lite"/>
    </source>
</evidence>
<evidence type="ECO:0000313" key="5">
    <source>
        <dbReference type="Proteomes" id="UP000018291"/>
    </source>
</evidence>
<dbReference type="GO" id="GO:0008239">
    <property type="term" value="F:dipeptidyl-peptidase activity"/>
    <property type="evidence" value="ECO:0007669"/>
    <property type="project" value="InterPro"/>
</dbReference>
<feature type="domain" description="Xaa-Pro dipeptidyl-peptidase C-terminal" evidence="3">
    <location>
        <begin position="434"/>
        <end position="699"/>
    </location>
</feature>
<keyword evidence="1" id="KW-0378">Hydrolase</keyword>
<comment type="caution">
    <text evidence="4">The sequence shown here is derived from an EMBL/GenBank/DDBJ whole genome shotgun (WGS) entry which is preliminary data.</text>
</comment>
<dbReference type="InterPro" id="IPR013736">
    <property type="entry name" value="Xaa-Pro_dipept_C"/>
</dbReference>
<dbReference type="SMART" id="SM00939">
    <property type="entry name" value="PepX_C"/>
    <property type="match status" value="1"/>
</dbReference>
<dbReference type="AlphaFoldDB" id="R4Z321"/>
<organism evidence="4 5">
    <name type="scientific">Candidatus Neomicrothrix parvicella RN1</name>
    <dbReference type="NCBI Taxonomy" id="1229780"/>
    <lineage>
        <taxon>Bacteria</taxon>
        <taxon>Bacillati</taxon>
        <taxon>Actinomycetota</taxon>
        <taxon>Acidimicrobiia</taxon>
        <taxon>Acidimicrobiales</taxon>
        <taxon>Microthrixaceae</taxon>
        <taxon>Candidatus Neomicrothrix</taxon>
    </lineage>
</organism>
<evidence type="ECO:0000256" key="1">
    <source>
        <dbReference type="ARBA" id="ARBA00022801"/>
    </source>
</evidence>
<keyword evidence="5" id="KW-1185">Reference proteome</keyword>
<dbReference type="SUPFAM" id="SSF49785">
    <property type="entry name" value="Galactose-binding domain-like"/>
    <property type="match status" value="1"/>
</dbReference>
<dbReference type="Pfam" id="PF02129">
    <property type="entry name" value="Peptidase_S15"/>
    <property type="match status" value="1"/>
</dbReference>
<dbReference type="InterPro" id="IPR000383">
    <property type="entry name" value="Xaa-Pro-like_dom"/>
</dbReference>
<dbReference type="NCBIfam" id="TIGR00976">
    <property type="entry name" value="CocE_NonD"/>
    <property type="match status" value="2"/>
</dbReference>
<dbReference type="SUPFAM" id="SSF53474">
    <property type="entry name" value="alpha/beta-Hydrolases"/>
    <property type="match status" value="1"/>
</dbReference>
<evidence type="ECO:0000259" key="3">
    <source>
        <dbReference type="SMART" id="SM00939"/>
    </source>
</evidence>
<reference evidence="4 5" key="1">
    <citation type="journal article" date="2013" name="ISME J.">
        <title>Metabolic model for the filamentous 'Candidatus Microthrix parvicella' based on genomic and metagenomic analyses.</title>
        <authorList>
            <person name="Jon McIlroy S."/>
            <person name="Kristiansen R."/>
            <person name="Albertsen M."/>
            <person name="Michael Karst S."/>
            <person name="Rossetti S."/>
            <person name="Lund Nielsen J."/>
            <person name="Tandoi V."/>
            <person name="James Seviour R."/>
            <person name="Nielsen P.H."/>
        </authorList>
    </citation>
    <scope>NUCLEOTIDE SEQUENCE [LARGE SCALE GENOMIC DNA]</scope>
    <source>
        <strain evidence="4 5">RN1</strain>
    </source>
</reference>
<gene>
    <name evidence="4" type="ORF">BN381_290045</name>
</gene>
<dbReference type="Proteomes" id="UP000018291">
    <property type="component" value="Unassembled WGS sequence"/>
</dbReference>
<dbReference type="STRING" id="1229780.BN381_290045"/>
<dbReference type="InterPro" id="IPR008979">
    <property type="entry name" value="Galactose-bd-like_sf"/>
</dbReference>
<feature type="region of interest" description="Disordered" evidence="2">
    <location>
        <begin position="713"/>
        <end position="734"/>
    </location>
</feature>